<dbReference type="EMBL" id="CBBU010000137">
    <property type="protein sequence ID" value="CDA41508.1"/>
    <property type="molecule type" value="Genomic_DNA"/>
</dbReference>
<accession>R5ZPN9</accession>
<reference evidence="2" key="1">
    <citation type="submission" date="2012-11" db="EMBL/GenBank/DDBJ databases">
        <title>Dependencies among metagenomic species, viruses, plasmids and units of genetic variation.</title>
        <authorList>
            <person name="Nielsen H.B."/>
            <person name="Almeida M."/>
            <person name="Juncker A.S."/>
            <person name="Rasmussen S."/>
            <person name="Li J."/>
            <person name="Sunagawa S."/>
            <person name="Plichta D."/>
            <person name="Gautier L."/>
            <person name="Le Chatelier E."/>
            <person name="Peletier E."/>
            <person name="Bonde I."/>
            <person name="Nielsen T."/>
            <person name="Manichanh C."/>
            <person name="Arumugam M."/>
            <person name="Batto J."/>
            <person name="Santos M.B.Q.D."/>
            <person name="Blom N."/>
            <person name="Borruel N."/>
            <person name="Burgdorf K.S."/>
            <person name="Boumezbeur F."/>
            <person name="Casellas F."/>
            <person name="Dore J."/>
            <person name="Guarner F."/>
            <person name="Hansen T."/>
            <person name="Hildebrand F."/>
            <person name="Kaas R.S."/>
            <person name="Kennedy S."/>
            <person name="Kristiansen K."/>
            <person name="Kultima J.R."/>
            <person name="Leonard P."/>
            <person name="Levenez F."/>
            <person name="Lund O."/>
            <person name="Moumen B."/>
            <person name="Le Paslier D."/>
            <person name="Pons N."/>
            <person name="Pedersen O."/>
            <person name="Prifti E."/>
            <person name="Qin J."/>
            <person name="Raes J."/>
            <person name="Tap J."/>
            <person name="Tims S."/>
            <person name="Ussery D.W."/>
            <person name="Yamada T."/>
            <person name="MetaHit consortium"/>
            <person name="Renault P."/>
            <person name="Sicheritz-Ponten T."/>
            <person name="Bork P."/>
            <person name="Wang J."/>
            <person name="Brunak S."/>
            <person name="Ehrlich S.D."/>
        </authorList>
    </citation>
    <scope>NUCLEOTIDE SEQUENCE [LARGE SCALE GENOMIC DNA]</scope>
</reference>
<evidence type="ECO:0000313" key="2">
    <source>
        <dbReference type="EMBL" id="CDA41508.1"/>
    </source>
</evidence>
<feature type="transmembrane region" description="Helical" evidence="1">
    <location>
        <begin position="255"/>
        <end position="274"/>
    </location>
</feature>
<feature type="transmembrane region" description="Helical" evidence="1">
    <location>
        <begin position="21"/>
        <end position="39"/>
    </location>
</feature>
<name>R5ZPN9_9FIRM</name>
<protein>
    <recommendedName>
        <fullName evidence="3">ABC-2 family transporter protein</fullName>
    </recommendedName>
</protein>
<keyword evidence="1" id="KW-1133">Transmembrane helix</keyword>
<evidence type="ECO:0000256" key="1">
    <source>
        <dbReference type="SAM" id="Phobius"/>
    </source>
</evidence>
<keyword evidence="1" id="KW-0812">Transmembrane</keyword>
<evidence type="ECO:0008006" key="3">
    <source>
        <dbReference type="Google" id="ProtNLM"/>
    </source>
</evidence>
<dbReference type="Proteomes" id="UP000018175">
    <property type="component" value="Unassembled WGS sequence"/>
</dbReference>
<comment type="caution">
    <text evidence="2">The sequence shown here is derived from an EMBL/GenBank/DDBJ whole genome shotgun (WGS) entry which is preliminary data.</text>
</comment>
<keyword evidence="1" id="KW-0472">Membrane</keyword>
<proteinExistence type="predicted"/>
<feature type="transmembrane region" description="Helical" evidence="1">
    <location>
        <begin position="180"/>
        <end position="203"/>
    </location>
</feature>
<gene>
    <name evidence="2" type="ORF">BN765_00482</name>
</gene>
<organism evidence="2">
    <name type="scientific">Lachnospira eligens CAG:72</name>
    <dbReference type="NCBI Taxonomy" id="1263077"/>
    <lineage>
        <taxon>Bacteria</taxon>
        <taxon>Bacillati</taxon>
        <taxon>Bacillota</taxon>
        <taxon>Clostridia</taxon>
        <taxon>Lachnospirales</taxon>
        <taxon>Lachnospiraceae</taxon>
        <taxon>Lachnospira</taxon>
    </lineage>
</organism>
<sequence>MNMKVTKKLLLIEFRRVFKSKLFYISLMIGIILVTGAFINEAVPHMDILYAFDGSAASYPFSVFNSWIGNWMGYEPFATSYLYVCILLASLPYCHTFSKDNKNQYILQYYCRIDKNKVHLAKFITTYVTGGMIVFIPVFLNLIMTMMFIPALKPIENGMFIGAGMTILSRLYYDNAFVYVAIYMVQFFIYGGAFSVIALAFSYFFDNSFLVMLSPFVAFFGLGVISTLCRRLFGLITFNPNVLMAPSHLLYDIELIPFICEPIVITLISAYIFFRKGRNNEAI</sequence>
<feature type="transmembrane region" description="Helical" evidence="1">
    <location>
        <begin position="119"/>
        <end position="149"/>
    </location>
</feature>
<feature type="transmembrane region" description="Helical" evidence="1">
    <location>
        <begin position="80"/>
        <end position="98"/>
    </location>
</feature>
<dbReference type="AlphaFoldDB" id="R5ZPN9"/>